<reference evidence="1" key="1">
    <citation type="journal article" date="2023" name="G3 (Bethesda)">
        <title>A reference genome for the long-term kleptoplast-retaining sea slug Elysia crispata morphotype clarki.</title>
        <authorList>
            <person name="Eastman K.E."/>
            <person name="Pendleton A.L."/>
            <person name="Shaikh M.A."/>
            <person name="Suttiyut T."/>
            <person name="Ogas R."/>
            <person name="Tomko P."/>
            <person name="Gavelis G."/>
            <person name="Widhalm J.R."/>
            <person name="Wisecaver J.H."/>
        </authorList>
    </citation>
    <scope>NUCLEOTIDE SEQUENCE</scope>
    <source>
        <strain evidence="1">ECLA1</strain>
    </source>
</reference>
<protein>
    <submittedName>
        <fullName evidence="1">Uncharacterized protein</fullName>
    </submittedName>
</protein>
<organism evidence="1 2">
    <name type="scientific">Elysia crispata</name>
    <name type="common">lettuce slug</name>
    <dbReference type="NCBI Taxonomy" id="231223"/>
    <lineage>
        <taxon>Eukaryota</taxon>
        <taxon>Metazoa</taxon>
        <taxon>Spiralia</taxon>
        <taxon>Lophotrochozoa</taxon>
        <taxon>Mollusca</taxon>
        <taxon>Gastropoda</taxon>
        <taxon>Heterobranchia</taxon>
        <taxon>Euthyneura</taxon>
        <taxon>Panpulmonata</taxon>
        <taxon>Sacoglossa</taxon>
        <taxon>Placobranchoidea</taxon>
        <taxon>Plakobranchidae</taxon>
        <taxon>Elysia</taxon>
    </lineage>
</organism>
<name>A0AAE1B565_9GAST</name>
<evidence type="ECO:0000313" key="2">
    <source>
        <dbReference type="Proteomes" id="UP001283361"/>
    </source>
</evidence>
<comment type="caution">
    <text evidence="1">The sequence shown here is derived from an EMBL/GenBank/DDBJ whole genome shotgun (WGS) entry which is preliminary data.</text>
</comment>
<dbReference type="EMBL" id="JAWDGP010000502">
    <property type="protein sequence ID" value="KAK3800079.1"/>
    <property type="molecule type" value="Genomic_DNA"/>
</dbReference>
<keyword evidence="2" id="KW-1185">Reference proteome</keyword>
<proteinExistence type="predicted"/>
<accession>A0AAE1B565</accession>
<sequence>MFIKTDCQSPKSTPVTGDSTQCLLFAFKERTVDQIHTKPLSCVNCRAPSQRFKAFKSGGRTSKDFHLPQEFKMLSSRVVSETQYPEPA</sequence>
<evidence type="ECO:0000313" key="1">
    <source>
        <dbReference type="EMBL" id="KAK3800079.1"/>
    </source>
</evidence>
<gene>
    <name evidence="1" type="ORF">RRG08_015046</name>
</gene>
<dbReference type="AlphaFoldDB" id="A0AAE1B565"/>
<dbReference type="Proteomes" id="UP001283361">
    <property type="component" value="Unassembled WGS sequence"/>
</dbReference>